<dbReference type="Proteomes" id="UP000092993">
    <property type="component" value="Unassembled WGS sequence"/>
</dbReference>
<proteinExistence type="predicted"/>
<name>A0A1C7LVE1_GRIFR</name>
<dbReference type="EMBL" id="LUGG01000020">
    <property type="protein sequence ID" value="OBZ68458.1"/>
    <property type="molecule type" value="Genomic_DNA"/>
</dbReference>
<accession>A0A1C7LVE1</accession>
<sequence>MFHFFKVMSKNYQTPQRPYSPCLDGVPSCLFLKGKKKNSITPRTLLKWLPHVQDLISRTPIQLLVLLHTGFPSVLHDRSFEIGPHGVNSTPGWRCRNVLLIYSLIATLASPII</sequence>
<evidence type="ECO:0000313" key="2">
    <source>
        <dbReference type="Proteomes" id="UP000092993"/>
    </source>
</evidence>
<protein>
    <submittedName>
        <fullName evidence="1">Uncharacterized protein</fullName>
    </submittedName>
</protein>
<reference evidence="1 2" key="1">
    <citation type="submission" date="2016-03" db="EMBL/GenBank/DDBJ databases">
        <title>Whole genome sequencing of Grifola frondosa 9006-11.</title>
        <authorList>
            <person name="Min B."/>
            <person name="Park H."/>
            <person name="Kim J.-G."/>
            <person name="Cho H."/>
            <person name="Oh Y.-L."/>
            <person name="Kong W.-S."/>
            <person name="Choi I.-G."/>
        </authorList>
    </citation>
    <scope>NUCLEOTIDE SEQUENCE [LARGE SCALE GENOMIC DNA]</scope>
    <source>
        <strain evidence="1 2">9006-11</strain>
    </source>
</reference>
<comment type="caution">
    <text evidence="1">The sequence shown here is derived from an EMBL/GenBank/DDBJ whole genome shotgun (WGS) entry which is preliminary data.</text>
</comment>
<keyword evidence="2" id="KW-1185">Reference proteome</keyword>
<gene>
    <name evidence="1" type="ORF">A0H81_11480</name>
</gene>
<organism evidence="1 2">
    <name type="scientific">Grifola frondosa</name>
    <name type="common">Maitake</name>
    <name type="synonym">Polyporus frondosus</name>
    <dbReference type="NCBI Taxonomy" id="5627"/>
    <lineage>
        <taxon>Eukaryota</taxon>
        <taxon>Fungi</taxon>
        <taxon>Dikarya</taxon>
        <taxon>Basidiomycota</taxon>
        <taxon>Agaricomycotina</taxon>
        <taxon>Agaricomycetes</taxon>
        <taxon>Polyporales</taxon>
        <taxon>Grifolaceae</taxon>
        <taxon>Grifola</taxon>
    </lineage>
</organism>
<dbReference type="AlphaFoldDB" id="A0A1C7LVE1"/>
<evidence type="ECO:0000313" key="1">
    <source>
        <dbReference type="EMBL" id="OBZ68458.1"/>
    </source>
</evidence>